<feature type="compositionally biased region" description="Basic and acidic residues" evidence="8">
    <location>
        <begin position="187"/>
        <end position="199"/>
    </location>
</feature>
<dbReference type="PIRSF" id="PIRSF017300">
    <property type="entry name" value="snoRNP_Mpp10"/>
    <property type="match status" value="1"/>
</dbReference>
<dbReference type="PANTHER" id="PTHR17039:SF0">
    <property type="entry name" value="U3 SMALL NUCLEOLAR RIBONUCLEOPROTEIN PROTEIN MPP10"/>
    <property type="match status" value="1"/>
</dbReference>
<comment type="similarity">
    <text evidence="6 7">Belongs to the MPP10 family.</text>
</comment>
<evidence type="ECO:0000256" key="4">
    <source>
        <dbReference type="ARBA" id="ARBA00023242"/>
    </source>
</evidence>
<dbReference type="InterPro" id="IPR012173">
    <property type="entry name" value="Mpp10"/>
</dbReference>
<dbReference type="STRING" id="29655.A0A0K9PUI7"/>
<dbReference type="GO" id="GO:0034457">
    <property type="term" value="C:Mpp10 complex"/>
    <property type="evidence" value="ECO:0000318"/>
    <property type="project" value="GO_Central"/>
</dbReference>
<evidence type="ECO:0000256" key="1">
    <source>
        <dbReference type="ARBA" id="ARBA00004604"/>
    </source>
</evidence>
<feature type="compositionally biased region" description="Polar residues" evidence="8">
    <location>
        <begin position="297"/>
        <end position="307"/>
    </location>
</feature>
<evidence type="ECO:0000256" key="5">
    <source>
        <dbReference type="ARBA" id="ARBA00023274"/>
    </source>
</evidence>
<reference evidence="10" key="1">
    <citation type="journal article" date="2016" name="Nature">
        <title>The genome of the seagrass Zostera marina reveals angiosperm adaptation to the sea.</title>
        <authorList>
            <person name="Olsen J.L."/>
            <person name="Rouze P."/>
            <person name="Verhelst B."/>
            <person name="Lin Y.-C."/>
            <person name="Bayer T."/>
            <person name="Collen J."/>
            <person name="Dattolo E."/>
            <person name="De Paoli E."/>
            <person name="Dittami S."/>
            <person name="Maumus F."/>
            <person name="Michel G."/>
            <person name="Kersting A."/>
            <person name="Lauritano C."/>
            <person name="Lohaus R."/>
            <person name="Toepel M."/>
            <person name="Tonon T."/>
            <person name="Vanneste K."/>
            <person name="Amirebrahimi M."/>
            <person name="Brakel J."/>
            <person name="Bostroem C."/>
            <person name="Chovatia M."/>
            <person name="Grimwood J."/>
            <person name="Jenkins J.W."/>
            <person name="Jueterbock A."/>
            <person name="Mraz A."/>
            <person name="Stam W.T."/>
            <person name="Tice H."/>
            <person name="Bornberg-Bauer E."/>
            <person name="Green P.J."/>
            <person name="Pearson G.A."/>
            <person name="Procaccini G."/>
            <person name="Duarte C.M."/>
            <person name="Schmutz J."/>
            <person name="Reusch T.B.H."/>
            <person name="Van de Peer Y."/>
        </authorList>
    </citation>
    <scope>NUCLEOTIDE SEQUENCE [LARGE SCALE GENOMIC DNA]</scope>
    <source>
        <strain evidence="10">cv. Finnish</strain>
    </source>
</reference>
<gene>
    <name evidence="9" type="ORF">ZOSMA_160G00200</name>
</gene>
<comment type="caution">
    <text evidence="9">The sequence shown here is derived from an EMBL/GenBank/DDBJ whole genome shotgun (WGS) entry which is preliminary data.</text>
</comment>
<organism evidence="9 10">
    <name type="scientific">Zostera marina</name>
    <name type="common">Eelgrass</name>
    <dbReference type="NCBI Taxonomy" id="29655"/>
    <lineage>
        <taxon>Eukaryota</taxon>
        <taxon>Viridiplantae</taxon>
        <taxon>Streptophyta</taxon>
        <taxon>Embryophyta</taxon>
        <taxon>Tracheophyta</taxon>
        <taxon>Spermatophyta</taxon>
        <taxon>Magnoliopsida</taxon>
        <taxon>Liliopsida</taxon>
        <taxon>Zosteraceae</taxon>
        <taxon>Zostera</taxon>
    </lineage>
</organism>
<dbReference type="GO" id="GO:0005732">
    <property type="term" value="C:sno(s)RNA-containing ribonucleoprotein complex"/>
    <property type="evidence" value="ECO:0007669"/>
    <property type="project" value="UniProtKB-UniRule"/>
</dbReference>
<dbReference type="AlphaFoldDB" id="A0A0K9PUI7"/>
<keyword evidence="5 7" id="KW-0687">Ribonucleoprotein</keyword>
<comment type="function">
    <text evidence="7">Involved in nucleolar processing of pre-18S ribosomal RNA.</text>
</comment>
<name>A0A0K9PUI7_ZOSMR</name>
<keyword evidence="10" id="KW-1185">Reference proteome</keyword>
<dbReference type="OrthoDB" id="445326at2759"/>
<sequence>MAKNPTGGGNGDVGLGERDHQSAKILSLELLKKLVSTSPPLYLSPSPDLSHLSRNASKNLFTTLVPLCRPKSLPLTQLLSDENFDAEQIWHQIEFQSKPMVKSGRRSLRTFDGLGAEEWRKLFGVVDEEDELDEEVDALEENQVESEEEEEEEEEESEDEKNEDKKKKGIFDHGFFDTDELEEFLETEEKLEYEGNSKNEDDEEEEDDDDDEIGAFNEELSDDDAPYEKYDDFFGKKKKATESSKKNKKSTKTLKDIEDKDEWDEQNGHEDSFDGSQESEKDDDPMNDAESGDNKNNDTLSNFEKQSQIIKSQIDEIEKDLLGPKSWTMTGEITGSKRPKNSALEVDLDFQHNRSRPPIEAEENTASIEDIIMKRIREGNFDDVQRQAELPSKAPKESKQLDENKSQKGLAEIYEEEFAQTTGLANAPLSLTDEQKKEADSLFKKLCYKLDALSHFHFTPKPIIEDLSVSAINLPALAMEEIAPSAVSDAAMLAPEEIFSGKGNIKEDAELSKVDRKRRRAKNKRIFKAETIKRTSKKAKVAPITDLSNEKE</sequence>
<evidence type="ECO:0000256" key="6">
    <source>
        <dbReference type="ARBA" id="ARBA00029455"/>
    </source>
</evidence>
<comment type="subcellular location">
    <subcellularLocation>
        <location evidence="1 7">Nucleus</location>
        <location evidence="1 7">Nucleolus</location>
    </subcellularLocation>
</comment>
<dbReference type="OMA" id="HFAEDFG"/>
<protein>
    <recommendedName>
        <fullName evidence="7">U3 small nucleolar ribonucleoprotein protein MPP10</fullName>
    </recommendedName>
</protein>
<feature type="region of interest" description="Disordered" evidence="8">
    <location>
        <begin position="125"/>
        <end position="307"/>
    </location>
</feature>
<evidence type="ECO:0000256" key="2">
    <source>
        <dbReference type="ARBA" id="ARBA00022517"/>
    </source>
</evidence>
<dbReference type="GO" id="GO:0032040">
    <property type="term" value="C:small-subunit processome"/>
    <property type="evidence" value="ECO:0000318"/>
    <property type="project" value="GO_Central"/>
</dbReference>
<keyword evidence="3 7" id="KW-0698">rRNA processing</keyword>
<feature type="compositionally biased region" description="Acidic residues" evidence="8">
    <location>
        <begin position="126"/>
        <end position="161"/>
    </location>
</feature>
<dbReference type="EMBL" id="LFYR01000621">
    <property type="protein sequence ID" value="KMZ72646.1"/>
    <property type="molecule type" value="Genomic_DNA"/>
</dbReference>
<evidence type="ECO:0000256" key="8">
    <source>
        <dbReference type="SAM" id="MobiDB-lite"/>
    </source>
</evidence>
<dbReference type="Pfam" id="PF04006">
    <property type="entry name" value="Mpp10"/>
    <property type="match status" value="1"/>
</dbReference>
<dbReference type="GO" id="GO:0006364">
    <property type="term" value="P:rRNA processing"/>
    <property type="evidence" value="ECO:0007669"/>
    <property type="project" value="UniProtKB-KW"/>
</dbReference>
<evidence type="ECO:0000256" key="7">
    <source>
        <dbReference type="PIRNR" id="PIRNR017300"/>
    </source>
</evidence>
<proteinExistence type="inferred from homology"/>
<dbReference type="Proteomes" id="UP000036987">
    <property type="component" value="Unassembled WGS sequence"/>
</dbReference>
<evidence type="ECO:0000313" key="9">
    <source>
        <dbReference type="EMBL" id="KMZ72646.1"/>
    </source>
</evidence>
<accession>A0A0K9PUI7</accession>
<keyword evidence="4 7" id="KW-0539">Nucleus</keyword>
<feature type="compositionally biased region" description="Acidic residues" evidence="8">
    <location>
        <begin position="280"/>
        <end position="291"/>
    </location>
</feature>
<feature type="compositionally biased region" description="Basic and acidic residues" evidence="8">
    <location>
        <begin position="226"/>
        <end position="245"/>
    </location>
</feature>
<feature type="compositionally biased region" description="Basic and acidic residues" evidence="8">
    <location>
        <begin position="162"/>
        <end position="176"/>
    </location>
</feature>
<feature type="compositionally biased region" description="Acidic residues" evidence="8">
    <location>
        <begin position="200"/>
        <end position="225"/>
    </location>
</feature>
<evidence type="ECO:0000256" key="3">
    <source>
        <dbReference type="ARBA" id="ARBA00022552"/>
    </source>
</evidence>
<feature type="compositionally biased region" description="Acidic residues" evidence="8">
    <location>
        <begin position="177"/>
        <end position="186"/>
    </location>
</feature>
<evidence type="ECO:0000313" key="10">
    <source>
        <dbReference type="Proteomes" id="UP000036987"/>
    </source>
</evidence>
<keyword evidence="2 7" id="KW-0690">Ribosome biogenesis</keyword>
<dbReference type="PANTHER" id="PTHR17039">
    <property type="entry name" value="U3 SMALL NUCLEOLAR RIBONUCLEOPROTEIN PROTEIN MPP10"/>
    <property type="match status" value="1"/>
</dbReference>